<dbReference type="PANTHER" id="PTHR48080:SF2">
    <property type="entry name" value="D-GALACTONATE DEHYDRATASE"/>
    <property type="match status" value="1"/>
</dbReference>
<dbReference type="KEGG" id="agf:ET445_08940"/>
<evidence type="ECO:0000256" key="1">
    <source>
        <dbReference type="ARBA" id="ARBA00023239"/>
    </source>
</evidence>
<keyword evidence="4" id="KW-1185">Reference proteome</keyword>
<dbReference type="RefSeq" id="WP_129190698.1">
    <property type="nucleotide sequence ID" value="NZ_CP035491.1"/>
</dbReference>
<feature type="domain" description="Mandelate racemase/muconate lactonizing enzyme C-terminal" evidence="2">
    <location>
        <begin position="148"/>
        <end position="264"/>
    </location>
</feature>
<sequence>MRITGYEVFPFANPTPEIGGPVWLFVRLDTDEGVSGYGEVFGSSLYSPPLTLAAVISDFIREFAVGGNPFETERFIHRVYNSHYTRSGDLGKFAIASAVEIAMWDIQGKALDRPVHELLGGRMRDAVRMYSYISATPGLSSDAFWADDDAIRARCADLVATGFTALKLDPFPLLTSDDDLAGQVVPVQPTERQLDEAERIIAAVHDGLAGKASLIVGTHGQFTASGAVRVARRIERFDPLWFEEPVPPELPFEMAEVAKHTGVPIAAGERLAGKAGFATLARLQAANIFNLDVTQVGGLLESKKVAALAEANGIQVTPHVFGGPLVAAASLQLALTLPNLLIMEGNGVYDGTYADLLVDPIDWRDGMLHPSERPGMGHDLNEEYARAHPVTTEAFQYRRPATSYL</sequence>
<dbReference type="Pfam" id="PF13378">
    <property type="entry name" value="MR_MLE_C"/>
    <property type="match status" value="1"/>
</dbReference>
<dbReference type="AlphaFoldDB" id="A0A4P6FEL0"/>
<evidence type="ECO:0000313" key="3">
    <source>
        <dbReference type="EMBL" id="QAY73443.1"/>
    </source>
</evidence>
<accession>A0A4P6FEL0</accession>
<dbReference type="PANTHER" id="PTHR48080">
    <property type="entry name" value="D-GALACTONATE DEHYDRATASE-RELATED"/>
    <property type="match status" value="1"/>
</dbReference>
<dbReference type="SUPFAM" id="SSF51604">
    <property type="entry name" value="Enolase C-terminal domain-like"/>
    <property type="match status" value="1"/>
</dbReference>
<dbReference type="GO" id="GO:0016829">
    <property type="term" value="F:lyase activity"/>
    <property type="evidence" value="ECO:0007669"/>
    <property type="project" value="UniProtKB-KW"/>
</dbReference>
<dbReference type="EMBL" id="CP035491">
    <property type="protein sequence ID" value="QAY73443.1"/>
    <property type="molecule type" value="Genomic_DNA"/>
</dbReference>
<dbReference type="InterPro" id="IPR034593">
    <property type="entry name" value="DgoD-like"/>
</dbReference>
<dbReference type="Gene3D" id="3.20.20.120">
    <property type="entry name" value="Enolase-like C-terminal domain"/>
    <property type="match status" value="1"/>
</dbReference>
<reference evidence="3 4" key="1">
    <citation type="submission" date="2019-01" db="EMBL/GenBank/DDBJ databases">
        <title>Genome sequencing of strain FW100M-8.</title>
        <authorList>
            <person name="Heo J."/>
            <person name="Kim S.-J."/>
            <person name="Kim J.-S."/>
            <person name="Hong S.-B."/>
            <person name="Kwon S.-W."/>
        </authorList>
    </citation>
    <scope>NUCLEOTIDE SEQUENCE [LARGE SCALE GENOMIC DNA]</scope>
    <source>
        <strain evidence="3 4">FW100M-8</strain>
    </source>
</reference>
<dbReference type="InterPro" id="IPR029065">
    <property type="entry name" value="Enolase_C-like"/>
</dbReference>
<dbReference type="InterPro" id="IPR036849">
    <property type="entry name" value="Enolase-like_C_sf"/>
</dbReference>
<gene>
    <name evidence="3" type="ORF">ET445_08940</name>
</gene>
<dbReference type="InterPro" id="IPR029017">
    <property type="entry name" value="Enolase-like_N"/>
</dbReference>
<protein>
    <submittedName>
        <fullName evidence="3">Mandelate racemase/muconate lactonizing enzyme family protein</fullName>
    </submittedName>
</protein>
<proteinExistence type="predicted"/>
<keyword evidence="1" id="KW-0456">Lyase</keyword>
<name>A0A4P6FEL0_9MICO</name>
<dbReference type="Proteomes" id="UP000291259">
    <property type="component" value="Chromosome"/>
</dbReference>
<dbReference type="SMART" id="SM00922">
    <property type="entry name" value="MR_MLE"/>
    <property type="match status" value="1"/>
</dbReference>
<dbReference type="OrthoDB" id="9802699at2"/>
<dbReference type="SUPFAM" id="SSF54826">
    <property type="entry name" value="Enolase N-terminal domain-like"/>
    <property type="match status" value="1"/>
</dbReference>
<dbReference type="CDD" id="cd03316">
    <property type="entry name" value="MR_like"/>
    <property type="match status" value="1"/>
</dbReference>
<evidence type="ECO:0000259" key="2">
    <source>
        <dbReference type="SMART" id="SM00922"/>
    </source>
</evidence>
<dbReference type="Gene3D" id="3.30.390.10">
    <property type="entry name" value="Enolase-like, N-terminal domain"/>
    <property type="match status" value="1"/>
</dbReference>
<dbReference type="InterPro" id="IPR013341">
    <property type="entry name" value="Mandelate_racemase_N_dom"/>
</dbReference>
<dbReference type="InterPro" id="IPR013342">
    <property type="entry name" value="Mandelate_racemase_C"/>
</dbReference>
<evidence type="ECO:0000313" key="4">
    <source>
        <dbReference type="Proteomes" id="UP000291259"/>
    </source>
</evidence>
<organism evidence="3 4">
    <name type="scientific">Agromyces protaetiae</name>
    <dbReference type="NCBI Taxonomy" id="2509455"/>
    <lineage>
        <taxon>Bacteria</taxon>
        <taxon>Bacillati</taxon>
        <taxon>Actinomycetota</taxon>
        <taxon>Actinomycetes</taxon>
        <taxon>Micrococcales</taxon>
        <taxon>Microbacteriaceae</taxon>
        <taxon>Agromyces</taxon>
    </lineage>
</organism>
<dbReference type="Pfam" id="PF02746">
    <property type="entry name" value="MR_MLE_N"/>
    <property type="match status" value="1"/>
</dbReference>